<reference evidence="2" key="1">
    <citation type="journal article" date="2019" name="bioRxiv">
        <title>The Genome of the Zebra Mussel, Dreissena polymorpha: A Resource for Invasive Species Research.</title>
        <authorList>
            <person name="McCartney M.A."/>
            <person name="Auch B."/>
            <person name="Kono T."/>
            <person name="Mallez S."/>
            <person name="Zhang Y."/>
            <person name="Obille A."/>
            <person name="Becker A."/>
            <person name="Abrahante J.E."/>
            <person name="Garbe J."/>
            <person name="Badalamenti J.P."/>
            <person name="Herman A."/>
            <person name="Mangelson H."/>
            <person name="Liachko I."/>
            <person name="Sullivan S."/>
            <person name="Sone E.D."/>
            <person name="Koren S."/>
            <person name="Silverstein K.A.T."/>
            <person name="Beckman K.B."/>
            <person name="Gohl D.M."/>
        </authorList>
    </citation>
    <scope>NUCLEOTIDE SEQUENCE</scope>
    <source>
        <strain evidence="2">Duluth1</strain>
        <tissue evidence="2">Whole animal</tissue>
    </source>
</reference>
<proteinExistence type="predicted"/>
<feature type="region of interest" description="Disordered" evidence="1">
    <location>
        <begin position="28"/>
        <end position="51"/>
    </location>
</feature>
<protein>
    <submittedName>
        <fullName evidence="2">Uncharacterized protein</fullName>
    </submittedName>
</protein>
<accession>A0A9D4CAB2</accession>
<evidence type="ECO:0000256" key="1">
    <source>
        <dbReference type="SAM" id="MobiDB-lite"/>
    </source>
</evidence>
<evidence type="ECO:0000313" key="2">
    <source>
        <dbReference type="EMBL" id="KAH3720431.1"/>
    </source>
</evidence>
<reference evidence="2" key="2">
    <citation type="submission" date="2020-11" db="EMBL/GenBank/DDBJ databases">
        <authorList>
            <person name="McCartney M.A."/>
            <person name="Auch B."/>
            <person name="Kono T."/>
            <person name="Mallez S."/>
            <person name="Becker A."/>
            <person name="Gohl D.M."/>
            <person name="Silverstein K.A.T."/>
            <person name="Koren S."/>
            <person name="Bechman K.B."/>
            <person name="Herman A."/>
            <person name="Abrahante J.E."/>
            <person name="Garbe J."/>
        </authorList>
    </citation>
    <scope>NUCLEOTIDE SEQUENCE</scope>
    <source>
        <strain evidence="2">Duluth1</strain>
        <tissue evidence="2">Whole animal</tissue>
    </source>
</reference>
<sequence>MKREDNPYRLNFEVSCCGLTGLQGCFESGRALTGDPHPPQDSGRHPVGSPELRVLQGCGLNPDWSTPASH</sequence>
<name>A0A9D4CAB2_DREPO</name>
<dbReference type="EMBL" id="JAIWYP010000013">
    <property type="protein sequence ID" value="KAH3720431.1"/>
    <property type="molecule type" value="Genomic_DNA"/>
</dbReference>
<evidence type="ECO:0000313" key="3">
    <source>
        <dbReference type="Proteomes" id="UP000828390"/>
    </source>
</evidence>
<dbReference type="AlphaFoldDB" id="A0A9D4CAB2"/>
<organism evidence="2 3">
    <name type="scientific">Dreissena polymorpha</name>
    <name type="common">Zebra mussel</name>
    <name type="synonym">Mytilus polymorpha</name>
    <dbReference type="NCBI Taxonomy" id="45954"/>
    <lineage>
        <taxon>Eukaryota</taxon>
        <taxon>Metazoa</taxon>
        <taxon>Spiralia</taxon>
        <taxon>Lophotrochozoa</taxon>
        <taxon>Mollusca</taxon>
        <taxon>Bivalvia</taxon>
        <taxon>Autobranchia</taxon>
        <taxon>Heteroconchia</taxon>
        <taxon>Euheterodonta</taxon>
        <taxon>Imparidentia</taxon>
        <taxon>Neoheterodontei</taxon>
        <taxon>Myida</taxon>
        <taxon>Dreissenoidea</taxon>
        <taxon>Dreissenidae</taxon>
        <taxon>Dreissena</taxon>
    </lineage>
</organism>
<dbReference type="PROSITE" id="PS51257">
    <property type="entry name" value="PROKAR_LIPOPROTEIN"/>
    <property type="match status" value="1"/>
</dbReference>
<keyword evidence="3" id="KW-1185">Reference proteome</keyword>
<comment type="caution">
    <text evidence="2">The sequence shown here is derived from an EMBL/GenBank/DDBJ whole genome shotgun (WGS) entry which is preliminary data.</text>
</comment>
<gene>
    <name evidence="2" type="ORF">DPMN_063330</name>
</gene>
<dbReference type="Proteomes" id="UP000828390">
    <property type="component" value="Unassembled WGS sequence"/>
</dbReference>